<dbReference type="EMBL" id="DSUH01000393">
    <property type="protein sequence ID" value="HGU34584.1"/>
    <property type="molecule type" value="Genomic_DNA"/>
</dbReference>
<sequence>MIDTVKAAPAMALSPQAGLLLTKIADTPDLETAMWKVLHDYTTLKIQQLSQQIKAFEQKWCMSFEEFAQRCEEGTLGQDPYAYEVESDFWEWEKAVTLLAHYEALRARWM</sequence>
<comment type="caution">
    <text evidence="1">The sequence shown here is derived from an EMBL/GenBank/DDBJ whole genome shotgun (WGS) entry which is preliminary data.</text>
</comment>
<protein>
    <submittedName>
        <fullName evidence="1">Uncharacterized protein</fullName>
    </submittedName>
</protein>
<reference evidence="1" key="1">
    <citation type="journal article" date="2020" name="mSystems">
        <title>Genome- and Community-Level Interaction Insights into Carbon Utilization and Element Cycling Functions of Hydrothermarchaeota in Hydrothermal Sediment.</title>
        <authorList>
            <person name="Zhou Z."/>
            <person name="Liu Y."/>
            <person name="Xu W."/>
            <person name="Pan J."/>
            <person name="Luo Z.H."/>
            <person name="Li M."/>
        </authorList>
    </citation>
    <scope>NUCLEOTIDE SEQUENCE [LARGE SCALE GENOMIC DNA]</scope>
    <source>
        <strain evidence="1">SpSt-477</strain>
    </source>
</reference>
<accession>A0A7C4RUK2</accession>
<proteinExistence type="predicted"/>
<name>A0A7C4RUK2_9BACT</name>
<organism evidence="1">
    <name type="scientific">Desulfatirhabdium butyrativorans</name>
    <dbReference type="NCBI Taxonomy" id="340467"/>
    <lineage>
        <taxon>Bacteria</taxon>
        <taxon>Pseudomonadati</taxon>
        <taxon>Thermodesulfobacteriota</taxon>
        <taxon>Desulfobacteria</taxon>
        <taxon>Desulfobacterales</taxon>
        <taxon>Desulfatirhabdiaceae</taxon>
        <taxon>Desulfatirhabdium</taxon>
    </lineage>
</organism>
<evidence type="ECO:0000313" key="1">
    <source>
        <dbReference type="EMBL" id="HGU34584.1"/>
    </source>
</evidence>
<gene>
    <name evidence="1" type="ORF">ENS29_17325</name>
</gene>
<dbReference type="AlphaFoldDB" id="A0A7C4RUK2"/>